<evidence type="ECO:0000313" key="2">
    <source>
        <dbReference type="Proteomes" id="UP000828390"/>
    </source>
</evidence>
<keyword evidence="2" id="KW-1185">Reference proteome</keyword>
<dbReference type="EMBL" id="JAIWYP010000003">
    <property type="protein sequence ID" value="KAH3855856.1"/>
    <property type="molecule type" value="Genomic_DNA"/>
</dbReference>
<gene>
    <name evidence="1" type="ORF">DPMN_098426</name>
</gene>
<protein>
    <submittedName>
        <fullName evidence="1">Uncharacterized protein</fullName>
    </submittedName>
</protein>
<name>A0A9D4R5G9_DREPO</name>
<reference evidence="1" key="1">
    <citation type="journal article" date="2019" name="bioRxiv">
        <title>The Genome of the Zebra Mussel, Dreissena polymorpha: A Resource for Invasive Species Research.</title>
        <authorList>
            <person name="McCartney M.A."/>
            <person name="Auch B."/>
            <person name="Kono T."/>
            <person name="Mallez S."/>
            <person name="Zhang Y."/>
            <person name="Obille A."/>
            <person name="Becker A."/>
            <person name="Abrahante J.E."/>
            <person name="Garbe J."/>
            <person name="Badalamenti J.P."/>
            <person name="Herman A."/>
            <person name="Mangelson H."/>
            <person name="Liachko I."/>
            <person name="Sullivan S."/>
            <person name="Sone E.D."/>
            <person name="Koren S."/>
            <person name="Silverstein K.A.T."/>
            <person name="Beckman K.B."/>
            <person name="Gohl D.M."/>
        </authorList>
    </citation>
    <scope>NUCLEOTIDE SEQUENCE</scope>
    <source>
        <strain evidence="1">Duluth1</strain>
        <tissue evidence="1">Whole animal</tissue>
    </source>
</reference>
<proteinExistence type="predicted"/>
<evidence type="ECO:0000313" key="1">
    <source>
        <dbReference type="EMBL" id="KAH3855856.1"/>
    </source>
</evidence>
<accession>A0A9D4R5G9</accession>
<sequence length="66" mass="7037">MVSQPSTLDFPVSPVGGGCGQGWPRTIISYSEKIAIDAPLADNLDREIVEGTRIARPIDEVAEPVT</sequence>
<dbReference type="AlphaFoldDB" id="A0A9D4R5G9"/>
<dbReference type="Proteomes" id="UP000828390">
    <property type="component" value="Unassembled WGS sequence"/>
</dbReference>
<comment type="caution">
    <text evidence="1">The sequence shown here is derived from an EMBL/GenBank/DDBJ whole genome shotgun (WGS) entry which is preliminary data.</text>
</comment>
<reference evidence="1" key="2">
    <citation type="submission" date="2020-11" db="EMBL/GenBank/DDBJ databases">
        <authorList>
            <person name="McCartney M.A."/>
            <person name="Auch B."/>
            <person name="Kono T."/>
            <person name="Mallez S."/>
            <person name="Becker A."/>
            <person name="Gohl D.M."/>
            <person name="Silverstein K.A.T."/>
            <person name="Koren S."/>
            <person name="Bechman K.B."/>
            <person name="Herman A."/>
            <person name="Abrahante J.E."/>
            <person name="Garbe J."/>
        </authorList>
    </citation>
    <scope>NUCLEOTIDE SEQUENCE</scope>
    <source>
        <strain evidence="1">Duluth1</strain>
        <tissue evidence="1">Whole animal</tissue>
    </source>
</reference>
<organism evidence="1 2">
    <name type="scientific">Dreissena polymorpha</name>
    <name type="common">Zebra mussel</name>
    <name type="synonym">Mytilus polymorpha</name>
    <dbReference type="NCBI Taxonomy" id="45954"/>
    <lineage>
        <taxon>Eukaryota</taxon>
        <taxon>Metazoa</taxon>
        <taxon>Spiralia</taxon>
        <taxon>Lophotrochozoa</taxon>
        <taxon>Mollusca</taxon>
        <taxon>Bivalvia</taxon>
        <taxon>Autobranchia</taxon>
        <taxon>Heteroconchia</taxon>
        <taxon>Euheterodonta</taxon>
        <taxon>Imparidentia</taxon>
        <taxon>Neoheterodontei</taxon>
        <taxon>Myida</taxon>
        <taxon>Dreissenoidea</taxon>
        <taxon>Dreissenidae</taxon>
        <taxon>Dreissena</taxon>
    </lineage>
</organism>